<keyword evidence="2" id="KW-1185">Reference proteome</keyword>
<accession>A0A844SQH5</accession>
<proteinExistence type="predicted"/>
<comment type="caution">
    <text evidence="1">The sequence shown here is derived from an EMBL/GenBank/DDBJ whole genome shotgun (WGS) entry which is preliminary data.</text>
</comment>
<dbReference type="AlphaFoldDB" id="A0A844SQH5"/>
<reference evidence="1 2" key="1">
    <citation type="submission" date="2019-12" db="EMBL/GenBank/DDBJ databases">
        <title>Draft genome sequences Bradyrhizobium cajani AMBPC1010, Bradyrhizobium pachyrhizi AMBPC1040 and Bradyrhizobium yuanmingense ALSPC3051, three plant growth promoting strains isolated from nodules of Cajanus cajan L. in Dominican Republic.</title>
        <authorList>
            <person name="Flores-Felix J.D."/>
            <person name="Araujo J."/>
            <person name="Diaz-Alcantara C."/>
            <person name="Gonzalez-Andres F."/>
            <person name="Velazquez E."/>
        </authorList>
    </citation>
    <scope>NUCLEOTIDE SEQUENCE [LARGE SCALE GENOMIC DNA]</scope>
    <source>
        <strain evidence="1 2">1040</strain>
    </source>
</reference>
<dbReference type="RefSeq" id="WP_157341813.1">
    <property type="nucleotide sequence ID" value="NZ_CP176492.1"/>
</dbReference>
<name>A0A844SQH5_9BRAD</name>
<protein>
    <submittedName>
        <fullName evidence="1">Uncharacterized protein</fullName>
    </submittedName>
</protein>
<dbReference type="EMBL" id="WQNF01000003">
    <property type="protein sequence ID" value="MVT64700.1"/>
    <property type="molecule type" value="Genomic_DNA"/>
</dbReference>
<dbReference type="Proteomes" id="UP000436468">
    <property type="component" value="Unassembled WGS sequence"/>
</dbReference>
<evidence type="ECO:0000313" key="1">
    <source>
        <dbReference type="EMBL" id="MVT64700.1"/>
    </source>
</evidence>
<organism evidence="1 2">
    <name type="scientific">Bradyrhizobium pachyrhizi</name>
    <dbReference type="NCBI Taxonomy" id="280333"/>
    <lineage>
        <taxon>Bacteria</taxon>
        <taxon>Pseudomonadati</taxon>
        <taxon>Pseudomonadota</taxon>
        <taxon>Alphaproteobacteria</taxon>
        <taxon>Hyphomicrobiales</taxon>
        <taxon>Nitrobacteraceae</taxon>
        <taxon>Bradyrhizobium</taxon>
    </lineage>
</organism>
<evidence type="ECO:0000313" key="2">
    <source>
        <dbReference type="Proteomes" id="UP000436468"/>
    </source>
</evidence>
<gene>
    <name evidence="1" type="ORF">GPL21_06180</name>
</gene>
<sequence length="103" mass="11911">MGGILLAAGWAFKKFIEPGWEKSESKKAWDDAVANIVDKSVPILKDQIDLRVVQRLKRLQIRRISLRPPNDRHLQLSDNQALPETELVYDKSKQIEHKRKSIP</sequence>